<dbReference type="PANTHER" id="PTHR30537:SF74">
    <property type="entry name" value="HTH-TYPE TRANSCRIPTIONAL REGULATOR TRPI"/>
    <property type="match status" value="1"/>
</dbReference>
<dbReference type="PRINTS" id="PR00039">
    <property type="entry name" value="HTHLYSR"/>
</dbReference>
<proteinExistence type="inferred from homology"/>
<dbReference type="InterPro" id="IPR000847">
    <property type="entry name" value="LysR_HTH_N"/>
</dbReference>
<comment type="similarity">
    <text evidence="1">Belongs to the LysR transcriptional regulatory family.</text>
</comment>
<dbReference type="EMBL" id="CP060412">
    <property type="protein sequence ID" value="QNK01914.1"/>
    <property type="molecule type" value="Genomic_DNA"/>
</dbReference>
<reference evidence="6 7" key="1">
    <citation type="submission" date="2020-08" db="EMBL/GenBank/DDBJ databases">
        <title>Dyella sp. G9 isolated from forest soil.</title>
        <authorList>
            <person name="Fu J."/>
            <person name="Qiu L."/>
        </authorList>
    </citation>
    <scope>NUCLEOTIDE SEQUENCE [LARGE SCALE GENOMIC DNA]</scope>
    <source>
        <strain evidence="6 7">G9</strain>
    </source>
</reference>
<keyword evidence="7" id="KW-1185">Reference proteome</keyword>
<evidence type="ECO:0000256" key="3">
    <source>
        <dbReference type="ARBA" id="ARBA00023125"/>
    </source>
</evidence>
<sequence>MSRTLPSLNALLAFEAAARLGSVSRAATELHVTHGAISRHIRTLEDDLHAPLFQRQGRGLVLTPAGQRLRDTSTVAFGQLRDTCDELRAGTAHAPFVLGCPVSLLARWMIPRLERLMAELPELDLHLRPQETSFEESLAGLDAAVMAGEPPWPSDWRVYPLANERIGPVASPSFARTHRLARSRPQALHEQALLHTLSRPDAWSSWAESIHLPSKRLQAGQGYPHLYHMIEAAVAGRGIAIAPEPLVADDLASGRLVAPWGFQEVRGQWILATPARISDARAAPLAAWLKAAFADGHRQEPHST</sequence>
<dbReference type="SUPFAM" id="SSF53850">
    <property type="entry name" value="Periplasmic binding protein-like II"/>
    <property type="match status" value="1"/>
</dbReference>
<evidence type="ECO:0000256" key="2">
    <source>
        <dbReference type="ARBA" id="ARBA00023015"/>
    </source>
</evidence>
<feature type="domain" description="HTH lysR-type" evidence="5">
    <location>
        <begin position="6"/>
        <end position="63"/>
    </location>
</feature>
<dbReference type="Gene3D" id="1.10.10.10">
    <property type="entry name" value="Winged helix-like DNA-binding domain superfamily/Winged helix DNA-binding domain"/>
    <property type="match status" value="1"/>
</dbReference>
<evidence type="ECO:0000256" key="4">
    <source>
        <dbReference type="ARBA" id="ARBA00023163"/>
    </source>
</evidence>
<name>A0A7G8Q556_9GAMM</name>
<organism evidence="6 7">
    <name type="scientific">Dyella telluris</name>
    <dbReference type="NCBI Taxonomy" id="2763498"/>
    <lineage>
        <taxon>Bacteria</taxon>
        <taxon>Pseudomonadati</taxon>
        <taxon>Pseudomonadota</taxon>
        <taxon>Gammaproteobacteria</taxon>
        <taxon>Lysobacterales</taxon>
        <taxon>Rhodanobacteraceae</taxon>
        <taxon>Dyella</taxon>
    </lineage>
</organism>
<dbReference type="PROSITE" id="PS50931">
    <property type="entry name" value="HTH_LYSR"/>
    <property type="match status" value="1"/>
</dbReference>
<gene>
    <name evidence="6" type="ORF">H8F01_01685</name>
</gene>
<dbReference type="InterPro" id="IPR036390">
    <property type="entry name" value="WH_DNA-bd_sf"/>
</dbReference>
<dbReference type="KEGG" id="dtl:H8F01_01685"/>
<evidence type="ECO:0000256" key="1">
    <source>
        <dbReference type="ARBA" id="ARBA00009437"/>
    </source>
</evidence>
<evidence type="ECO:0000259" key="5">
    <source>
        <dbReference type="PROSITE" id="PS50931"/>
    </source>
</evidence>
<dbReference type="RefSeq" id="WP_187057372.1">
    <property type="nucleotide sequence ID" value="NZ_CP060412.1"/>
</dbReference>
<keyword evidence="3" id="KW-0238">DNA-binding</keyword>
<dbReference type="Pfam" id="PF03466">
    <property type="entry name" value="LysR_substrate"/>
    <property type="match status" value="1"/>
</dbReference>
<dbReference type="GO" id="GO:0006351">
    <property type="term" value="P:DNA-templated transcription"/>
    <property type="evidence" value="ECO:0007669"/>
    <property type="project" value="TreeGrafter"/>
</dbReference>
<dbReference type="FunFam" id="3.40.190.10:FF:000017">
    <property type="entry name" value="Glycine cleavage system transcriptional activator"/>
    <property type="match status" value="1"/>
</dbReference>
<protein>
    <submittedName>
        <fullName evidence="6">LysR family transcriptional regulator</fullName>
    </submittedName>
</protein>
<dbReference type="PANTHER" id="PTHR30537">
    <property type="entry name" value="HTH-TYPE TRANSCRIPTIONAL REGULATOR"/>
    <property type="match status" value="1"/>
</dbReference>
<accession>A0A7G8Q556</accession>
<dbReference type="InterPro" id="IPR005119">
    <property type="entry name" value="LysR_subst-bd"/>
</dbReference>
<keyword evidence="2" id="KW-0805">Transcription regulation</keyword>
<dbReference type="Gene3D" id="3.40.190.10">
    <property type="entry name" value="Periplasmic binding protein-like II"/>
    <property type="match status" value="2"/>
</dbReference>
<dbReference type="AlphaFoldDB" id="A0A7G8Q556"/>
<dbReference type="Pfam" id="PF00126">
    <property type="entry name" value="HTH_1"/>
    <property type="match status" value="1"/>
</dbReference>
<dbReference type="Proteomes" id="UP000515873">
    <property type="component" value="Chromosome"/>
</dbReference>
<dbReference type="SUPFAM" id="SSF46785">
    <property type="entry name" value="Winged helix' DNA-binding domain"/>
    <property type="match status" value="1"/>
</dbReference>
<evidence type="ECO:0000313" key="6">
    <source>
        <dbReference type="EMBL" id="QNK01914.1"/>
    </source>
</evidence>
<evidence type="ECO:0000313" key="7">
    <source>
        <dbReference type="Proteomes" id="UP000515873"/>
    </source>
</evidence>
<dbReference type="InterPro" id="IPR058163">
    <property type="entry name" value="LysR-type_TF_proteobact-type"/>
</dbReference>
<dbReference type="GO" id="GO:0003700">
    <property type="term" value="F:DNA-binding transcription factor activity"/>
    <property type="evidence" value="ECO:0007669"/>
    <property type="project" value="InterPro"/>
</dbReference>
<dbReference type="InterPro" id="IPR036388">
    <property type="entry name" value="WH-like_DNA-bd_sf"/>
</dbReference>
<dbReference type="GO" id="GO:0043565">
    <property type="term" value="F:sequence-specific DNA binding"/>
    <property type="evidence" value="ECO:0007669"/>
    <property type="project" value="TreeGrafter"/>
</dbReference>
<keyword evidence="4" id="KW-0804">Transcription</keyword>